<feature type="domain" description="Methyltransferase type 11" evidence="1">
    <location>
        <begin position="28"/>
        <end position="78"/>
    </location>
</feature>
<organism evidence="2 3">
    <name type="scientific">Candidatus Glassbacteria bacterium GWA2_58_10</name>
    <dbReference type="NCBI Taxonomy" id="1817865"/>
    <lineage>
        <taxon>Bacteria</taxon>
        <taxon>Candidatus Glassiibacteriota</taxon>
    </lineage>
</organism>
<dbReference type="GO" id="GO:0008757">
    <property type="term" value="F:S-adenosylmethionine-dependent methyltransferase activity"/>
    <property type="evidence" value="ECO:0007669"/>
    <property type="project" value="InterPro"/>
</dbReference>
<accession>A0A1F5YE53</accession>
<evidence type="ECO:0000259" key="1">
    <source>
        <dbReference type="Pfam" id="PF08241"/>
    </source>
</evidence>
<dbReference type="InterPro" id="IPR029063">
    <property type="entry name" value="SAM-dependent_MTases_sf"/>
</dbReference>
<proteinExistence type="predicted"/>
<dbReference type="Proteomes" id="UP000176992">
    <property type="component" value="Unassembled WGS sequence"/>
</dbReference>
<sequence>MRIELASGERPHPGYLHCDLRRLHSTELVCRVEALPFDTDSVEALIASHIIEHFSYREIDRVLAEWRRVLQPGGSILIITPNFAYIAYGYVERWMEYTEARNRMFGGQDYPFNFHYTMFDSAALAQALQITGFQKVSDVTANYENRKVPMSLYFSAEK</sequence>
<comment type="caution">
    <text evidence="2">The sequence shown here is derived from an EMBL/GenBank/DDBJ whole genome shotgun (WGS) entry which is preliminary data.</text>
</comment>
<dbReference type="Pfam" id="PF08241">
    <property type="entry name" value="Methyltransf_11"/>
    <property type="match status" value="1"/>
</dbReference>
<dbReference type="Gene3D" id="3.40.50.150">
    <property type="entry name" value="Vaccinia Virus protein VP39"/>
    <property type="match status" value="1"/>
</dbReference>
<protein>
    <recommendedName>
        <fullName evidence="1">Methyltransferase type 11 domain-containing protein</fullName>
    </recommendedName>
</protein>
<evidence type="ECO:0000313" key="3">
    <source>
        <dbReference type="Proteomes" id="UP000176992"/>
    </source>
</evidence>
<evidence type="ECO:0000313" key="2">
    <source>
        <dbReference type="EMBL" id="OGF98419.1"/>
    </source>
</evidence>
<dbReference type="EMBL" id="MFIV01000106">
    <property type="protein sequence ID" value="OGF98419.1"/>
    <property type="molecule type" value="Genomic_DNA"/>
</dbReference>
<dbReference type="InterPro" id="IPR013216">
    <property type="entry name" value="Methyltransf_11"/>
</dbReference>
<dbReference type="SUPFAM" id="SSF53335">
    <property type="entry name" value="S-adenosyl-L-methionine-dependent methyltransferases"/>
    <property type="match status" value="1"/>
</dbReference>
<gene>
    <name evidence="2" type="ORF">A2Z86_01305</name>
</gene>
<name>A0A1F5YE53_9BACT</name>
<reference evidence="2 3" key="1">
    <citation type="journal article" date="2016" name="Nat. Commun.">
        <title>Thousands of microbial genomes shed light on interconnected biogeochemical processes in an aquifer system.</title>
        <authorList>
            <person name="Anantharaman K."/>
            <person name="Brown C.T."/>
            <person name="Hug L.A."/>
            <person name="Sharon I."/>
            <person name="Castelle C.J."/>
            <person name="Probst A.J."/>
            <person name="Thomas B.C."/>
            <person name="Singh A."/>
            <person name="Wilkins M.J."/>
            <person name="Karaoz U."/>
            <person name="Brodie E.L."/>
            <person name="Williams K.H."/>
            <person name="Hubbard S.S."/>
            <person name="Banfield J.F."/>
        </authorList>
    </citation>
    <scope>NUCLEOTIDE SEQUENCE [LARGE SCALE GENOMIC DNA]</scope>
</reference>
<dbReference type="AlphaFoldDB" id="A0A1F5YE53"/>